<gene>
    <name evidence="7" type="ORF">D5S18_17940</name>
</gene>
<dbReference type="GO" id="GO:0045892">
    <property type="term" value="P:negative regulation of DNA-templated transcription"/>
    <property type="evidence" value="ECO:0007669"/>
    <property type="project" value="InterPro"/>
</dbReference>
<feature type="domain" description="HTH tetR-type" evidence="6">
    <location>
        <begin position="2"/>
        <end position="62"/>
    </location>
</feature>
<dbReference type="InterPro" id="IPR001647">
    <property type="entry name" value="HTH_TetR"/>
</dbReference>
<dbReference type="Pfam" id="PF00440">
    <property type="entry name" value="TetR_N"/>
    <property type="match status" value="1"/>
</dbReference>
<dbReference type="PANTHER" id="PTHR30055">
    <property type="entry name" value="HTH-TYPE TRANSCRIPTIONAL REGULATOR RUTR"/>
    <property type="match status" value="1"/>
</dbReference>
<feature type="DNA-binding region" description="H-T-H motif" evidence="5">
    <location>
        <begin position="25"/>
        <end position="44"/>
    </location>
</feature>
<comment type="caution">
    <text evidence="7">The sequence shown here is derived from an EMBL/GenBank/DDBJ whole genome shotgun (WGS) entry which is preliminary data.</text>
</comment>
<dbReference type="GO" id="GO:0000976">
    <property type="term" value="F:transcription cis-regulatory region binding"/>
    <property type="evidence" value="ECO:0007669"/>
    <property type="project" value="TreeGrafter"/>
</dbReference>
<accession>A0A3A4KB08</accession>
<name>A0A3A4KB08_9NOCA</name>
<evidence type="ECO:0000256" key="2">
    <source>
        <dbReference type="ARBA" id="ARBA00023015"/>
    </source>
</evidence>
<keyword evidence="1" id="KW-0678">Repressor</keyword>
<dbReference type="Pfam" id="PF02909">
    <property type="entry name" value="TetR_C_1"/>
    <property type="match status" value="1"/>
</dbReference>
<keyword evidence="8" id="KW-1185">Reference proteome</keyword>
<keyword evidence="3 5" id="KW-0238">DNA-binding</keyword>
<dbReference type="OrthoDB" id="3819648at2"/>
<dbReference type="Gene3D" id="1.10.357.10">
    <property type="entry name" value="Tetracycline Repressor, domain 2"/>
    <property type="match status" value="1"/>
</dbReference>
<protein>
    <submittedName>
        <fullName evidence="7">TetR family transcriptional regulator</fullName>
    </submittedName>
</protein>
<keyword evidence="4" id="KW-0804">Transcription</keyword>
<evidence type="ECO:0000313" key="8">
    <source>
        <dbReference type="Proteomes" id="UP000266677"/>
    </source>
</evidence>
<reference evidence="7 8" key="1">
    <citation type="submission" date="2018-09" db="EMBL/GenBank/DDBJ databases">
        <title>YIM PH21274 draft genome.</title>
        <authorList>
            <person name="Miao C."/>
        </authorList>
    </citation>
    <scope>NUCLEOTIDE SEQUENCE [LARGE SCALE GENOMIC DNA]</scope>
    <source>
        <strain evidence="7 8">YIM PH 21724</strain>
    </source>
</reference>
<dbReference type="InterPro" id="IPR036271">
    <property type="entry name" value="Tet_transcr_reg_TetR-rel_C_sf"/>
</dbReference>
<evidence type="ECO:0000313" key="7">
    <source>
        <dbReference type="EMBL" id="RJO75235.1"/>
    </source>
</evidence>
<dbReference type="InterPro" id="IPR009057">
    <property type="entry name" value="Homeodomain-like_sf"/>
</dbReference>
<dbReference type="RefSeq" id="WP_120042109.1">
    <property type="nucleotide sequence ID" value="NZ_QZFU01000019.1"/>
</dbReference>
<sequence length="187" mass="20659">MALDRDLIVRTAFVQLDELGLEALSLRKLAKDLAVHPSALYYHFRNKQDLLDEMARALIRPAVRQQDPPASDAWDAWLTHLAHAQRAAMRSRRDGALLMIKARPNADYQVEYLNRLIERLVAQGFSHKDAAAAFIAVSTYTIGAAVAEQQQDALAANSTAGFESIAGASADETFDVGLRWLLSGMRP</sequence>
<organism evidence="7 8">
    <name type="scientific">Nocardia panacis</name>
    <dbReference type="NCBI Taxonomy" id="2340916"/>
    <lineage>
        <taxon>Bacteria</taxon>
        <taxon>Bacillati</taxon>
        <taxon>Actinomycetota</taxon>
        <taxon>Actinomycetes</taxon>
        <taxon>Mycobacteriales</taxon>
        <taxon>Nocardiaceae</taxon>
        <taxon>Nocardia</taxon>
    </lineage>
</organism>
<evidence type="ECO:0000256" key="1">
    <source>
        <dbReference type="ARBA" id="ARBA00022491"/>
    </source>
</evidence>
<dbReference type="EMBL" id="QZFU01000019">
    <property type="protein sequence ID" value="RJO75235.1"/>
    <property type="molecule type" value="Genomic_DNA"/>
</dbReference>
<proteinExistence type="predicted"/>
<dbReference type="PRINTS" id="PR00400">
    <property type="entry name" value="TETREPRESSOR"/>
</dbReference>
<dbReference type="PANTHER" id="PTHR30055:SF151">
    <property type="entry name" value="TRANSCRIPTIONAL REGULATORY PROTEIN"/>
    <property type="match status" value="1"/>
</dbReference>
<evidence type="ECO:0000256" key="4">
    <source>
        <dbReference type="ARBA" id="ARBA00023163"/>
    </source>
</evidence>
<dbReference type="SUPFAM" id="SSF46689">
    <property type="entry name" value="Homeodomain-like"/>
    <property type="match status" value="1"/>
</dbReference>
<dbReference type="InterPro" id="IPR004111">
    <property type="entry name" value="Repressor_TetR_C"/>
</dbReference>
<dbReference type="Gene3D" id="1.10.10.60">
    <property type="entry name" value="Homeodomain-like"/>
    <property type="match status" value="1"/>
</dbReference>
<dbReference type="GO" id="GO:0003700">
    <property type="term" value="F:DNA-binding transcription factor activity"/>
    <property type="evidence" value="ECO:0007669"/>
    <property type="project" value="TreeGrafter"/>
</dbReference>
<dbReference type="AlphaFoldDB" id="A0A3A4KB08"/>
<evidence type="ECO:0000259" key="6">
    <source>
        <dbReference type="PROSITE" id="PS50977"/>
    </source>
</evidence>
<dbReference type="Proteomes" id="UP000266677">
    <property type="component" value="Unassembled WGS sequence"/>
</dbReference>
<dbReference type="GO" id="GO:0046677">
    <property type="term" value="P:response to antibiotic"/>
    <property type="evidence" value="ECO:0007669"/>
    <property type="project" value="InterPro"/>
</dbReference>
<keyword evidence="2" id="KW-0805">Transcription regulation</keyword>
<dbReference type="PROSITE" id="PS50977">
    <property type="entry name" value="HTH_TETR_2"/>
    <property type="match status" value="1"/>
</dbReference>
<evidence type="ECO:0000256" key="3">
    <source>
        <dbReference type="ARBA" id="ARBA00023125"/>
    </source>
</evidence>
<dbReference type="InterPro" id="IPR003012">
    <property type="entry name" value="Tet_transcr_reg_TetR"/>
</dbReference>
<evidence type="ECO:0000256" key="5">
    <source>
        <dbReference type="PROSITE-ProRule" id="PRU00335"/>
    </source>
</evidence>
<dbReference type="InterPro" id="IPR050109">
    <property type="entry name" value="HTH-type_TetR-like_transc_reg"/>
</dbReference>
<dbReference type="SUPFAM" id="SSF48498">
    <property type="entry name" value="Tetracyclin repressor-like, C-terminal domain"/>
    <property type="match status" value="1"/>
</dbReference>